<accession>A0A0K2UAP6</accession>
<name>A0A0K2UAP6_LEPSM</name>
<sequence length="10" mass="1216">MCIYLLMSNK</sequence>
<dbReference type="EMBL" id="HACA01017651">
    <property type="protein sequence ID" value="CDW35012.1"/>
    <property type="molecule type" value="Transcribed_RNA"/>
</dbReference>
<evidence type="ECO:0000313" key="1">
    <source>
        <dbReference type="EMBL" id="CDW35012.1"/>
    </source>
</evidence>
<protein>
    <submittedName>
        <fullName evidence="1">Uncharacterized protein</fullName>
    </submittedName>
</protein>
<organism evidence="1">
    <name type="scientific">Lepeophtheirus salmonis</name>
    <name type="common">Salmon louse</name>
    <name type="synonym">Caligus salmonis</name>
    <dbReference type="NCBI Taxonomy" id="72036"/>
    <lineage>
        <taxon>Eukaryota</taxon>
        <taxon>Metazoa</taxon>
        <taxon>Ecdysozoa</taxon>
        <taxon>Arthropoda</taxon>
        <taxon>Crustacea</taxon>
        <taxon>Multicrustacea</taxon>
        <taxon>Hexanauplia</taxon>
        <taxon>Copepoda</taxon>
        <taxon>Siphonostomatoida</taxon>
        <taxon>Caligidae</taxon>
        <taxon>Lepeophtheirus</taxon>
    </lineage>
</organism>
<proteinExistence type="predicted"/>
<reference evidence="1" key="1">
    <citation type="submission" date="2014-05" db="EMBL/GenBank/DDBJ databases">
        <authorList>
            <person name="Chronopoulou M."/>
        </authorList>
    </citation>
    <scope>NUCLEOTIDE SEQUENCE</scope>
    <source>
        <tissue evidence="1">Whole organism</tissue>
    </source>
</reference>